<dbReference type="InterPro" id="IPR043504">
    <property type="entry name" value="Peptidase_S1_PA_chymotrypsin"/>
</dbReference>
<evidence type="ECO:0000256" key="1">
    <source>
        <dbReference type="ARBA" id="ARBA00024195"/>
    </source>
</evidence>
<protein>
    <submittedName>
        <fullName evidence="3">CLUMA_CG011524, isoform B</fullName>
    </submittedName>
</protein>
<dbReference type="Gene3D" id="2.40.10.10">
    <property type="entry name" value="Trypsin-like serine proteases"/>
    <property type="match status" value="1"/>
</dbReference>
<dbReference type="InterPro" id="IPR009003">
    <property type="entry name" value="Peptidase_S1_PA"/>
</dbReference>
<dbReference type="EMBL" id="CVRI01000047">
    <property type="protein sequence ID" value="CRK98158.1"/>
    <property type="molecule type" value="Genomic_DNA"/>
</dbReference>
<name>A0A1J1IGI6_9DIPT</name>
<proteinExistence type="inferred from homology"/>
<dbReference type="Proteomes" id="UP000183832">
    <property type="component" value="Unassembled WGS sequence"/>
</dbReference>
<feature type="domain" description="Peptidase S1" evidence="2">
    <location>
        <begin position="52"/>
        <end position="96"/>
    </location>
</feature>
<organism evidence="3 4">
    <name type="scientific">Clunio marinus</name>
    <dbReference type="NCBI Taxonomy" id="568069"/>
    <lineage>
        <taxon>Eukaryota</taxon>
        <taxon>Metazoa</taxon>
        <taxon>Ecdysozoa</taxon>
        <taxon>Arthropoda</taxon>
        <taxon>Hexapoda</taxon>
        <taxon>Insecta</taxon>
        <taxon>Pterygota</taxon>
        <taxon>Neoptera</taxon>
        <taxon>Endopterygota</taxon>
        <taxon>Diptera</taxon>
        <taxon>Nematocera</taxon>
        <taxon>Chironomoidea</taxon>
        <taxon>Chironomidae</taxon>
        <taxon>Clunio</taxon>
    </lineage>
</organism>
<dbReference type="GO" id="GO:0004252">
    <property type="term" value="F:serine-type endopeptidase activity"/>
    <property type="evidence" value="ECO:0007669"/>
    <property type="project" value="InterPro"/>
</dbReference>
<evidence type="ECO:0000313" key="3">
    <source>
        <dbReference type="EMBL" id="CRK98158.1"/>
    </source>
</evidence>
<dbReference type="AlphaFoldDB" id="A0A1J1IGI6"/>
<dbReference type="OrthoDB" id="6656697at2759"/>
<dbReference type="GO" id="GO:0006508">
    <property type="term" value="P:proteolysis"/>
    <property type="evidence" value="ECO:0007669"/>
    <property type="project" value="InterPro"/>
</dbReference>
<evidence type="ECO:0000259" key="2">
    <source>
        <dbReference type="Pfam" id="PF00089"/>
    </source>
</evidence>
<evidence type="ECO:0000313" key="4">
    <source>
        <dbReference type="Proteomes" id="UP000183832"/>
    </source>
</evidence>
<comment type="similarity">
    <text evidence="1">Belongs to the peptidase S1 family. CLIP subfamily.</text>
</comment>
<dbReference type="SUPFAM" id="SSF50494">
    <property type="entry name" value="Trypsin-like serine proteases"/>
    <property type="match status" value="1"/>
</dbReference>
<reference evidence="3 4" key="1">
    <citation type="submission" date="2015-04" db="EMBL/GenBank/DDBJ databases">
        <authorList>
            <person name="Syromyatnikov M.Y."/>
            <person name="Popov V.N."/>
        </authorList>
    </citation>
    <scope>NUCLEOTIDE SEQUENCE [LARGE SCALE GENOMIC DNA]</scope>
</reference>
<accession>A0A1J1IGI6</accession>
<dbReference type="InterPro" id="IPR001254">
    <property type="entry name" value="Trypsin_dom"/>
</dbReference>
<gene>
    <name evidence="3" type="ORF">CLUMA_CG011524</name>
</gene>
<dbReference type="Pfam" id="PF00089">
    <property type="entry name" value="Trypsin"/>
    <property type="match status" value="1"/>
</dbReference>
<keyword evidence="4" id="KW-1185">Reference proteome</keyword>
<sequence>MKPQWTGISLAVQNQKRCGRDLELCCPRKGFMCGKTYPPVRRGPKADTRKGEAQYGGHPWHVAILNNDNSYLGAGVLIDHTNVLTAAHKIDNIAYASKLSLTNAKLLSLPLKVRLGEWDAANDAEPYKPIEIPIEKISK</sequence>